<dbReference type="EMBL" id="CP090958">
    <property type="protein sequence ID" value="WGW10533.1"/>
    <property type="molecule type" value="Genomic_DNA"/>
</dbReference>
<keyword evidence="2" id="KW-1133">Transmembrane helix</keyword>
<feature type="region of interest" description="Disordered" evidence="1">
    <location>
        <begin position="57"/>
        <end position="94"/>
    </location>
</feature>
<dbReference type="InterPro" id="IPR022603">
    <property type="entry name" value="DUF3152"/>
</dbReference>
<organism evidence="4 5">
    <name type="scientific">Saxibacter everestensis</name>
    <dbReference type="NCBI Taxonomy" id="2909229"/>
    <lineage>
        <taxon>Bacteria</taxon>
        <taxon>Bacillati</taxon>
        <taxon>Actinomycetota</taxon>
        <taxon>Actinomycetes</taxon>
        <taxon>Micrococcales</taxon>
        <taxon>Brevibacteriaceae</taxon>
        <taxon>Saxibacter</taxon>
    </lineage>
</organism>
<accession>A0ABY8QNQ3</accession>
<dbReference type="Pfam" id="PF11350">
    <property type="entry name" value="DUF3152"/>
    <property type="match status" value="1"/>
</dbReference>
<evidence type="ECO:0000313" key="5">
    <source>
        <dbReference type="Proteomes" id="UP001209083"/>
    </source>
</evidence>
<evidence type="ECO:0000256" key="1">
    <source>
        <dbReference type="SAM" id="MobiDB-lite"/>
    </source>
</evidence>
<dbReference type="RefSeq" id="WP_349637314.1">
    <property type="nucleotide sequence ID" value="NZ_CP090958.1"/>
</dbReference>
<evidence type="ECO:0000313" key="4">
    <source>
        <dbReference type="EMBL" id="WGW10533.1"/>
    </source>
</evidence>
<dbReference type="Proteomes" id="UP001209083">
    <property type="component" value="Chromosome"/>
</dbReference>
<feature type="compositionally biased region" description="Low complexity" evidence="1">
    <location>
        <begin position="68"/>
        <end position="91"/>
    </location>
</feature>
<gene>
    <name evidence="4" type="ORF">LWF01_10315</name>
</gene>
<protein>
    <submittedName>
        <fullName evidence="4">DUF3152 domain-containing protein</fullName>
    </submittedName>
</protein>
<proteinExistence type="predicted"/>
<sequence>MILGGADRARHNRAGRRYARVPHQRTARMLASAAAISCVVAIAIWVPVLTGGSASEPEELTAQTVPQAEASAPDESAAAPATEDAAKFAAPRQLEPSKEEIARLAAGIESMNYPQAGSGKLQTVPGGAKAPKSDAKVHTLRIKVEHDLPIDGEQFSQFVLTTLNDKRSWTRDGYSFARSDGKADTSLILASPETSEKLCRPLRTHGKVSCRNGNNVVLNVYRWIEGADDFGTDLTAYREYLVNHEVGHRLGHGHVSCPAKGKPAPVMMQQTYSTGDCRYNAWPYP</sequence>
<dbReference type="SUPFAM" id="SSF55486">
    <property type="entry name" value="Metalloproteases ('zincins'), catalytic domain"/>
    <property type="match status" value="1"/>
</dbReference>
<keyword evidence="2" id="KW-0812">Transmembrane</keyword>
<keyword evidence="2" id="KW-0472">Membrane</keyword>
<evidence type="ECO:0000259" key="3">
    <source>
        <dbReference type="Pfam" id="PF11350"/>
    </source>
</evidence>
<reference evidence="4 5" key="1">
    <citation type="submission" date="2023-05" db="EMBL/GenBank/DDBJ databases">
        <title>Lithophilousrod everest ZFBP1038 complete genpme.</title>
        <authorList>
            <person name="Tian M."/>
        </authorList>
    </citation>
    <scope>NUCLEOTIDE SEQUENCE [LARGE SCALE GENOMIC DNA]</scope>
    <source>
        <strain evidence="4 5">ZFBP1038</strain>
    </source>
</reference>
<evidence type="ECO:0000256" key="2">
    <source>
        <dbReference type="SAM" id="Phobius"/>
    </source>
</evidence>
<feature type="transmembrane region" description="Helical" evidence="2">
    <location>
        <begin position="26"/>
        <end position="48"/>
    </location>
</feature>
<name>A0ABY8QNQ3_9MICO</name>
<keyword evidence="5" id="KW-1185">Reference proteome</keyword>
<feature type="domain" description="DUF3152" evidence="3">
    <location>
        <begin position="111"/>
        <end position="276"/>
    </location>
</feature>